<dbReference type="AlphaFoldDB" id="A0A8I6YZW3"/>
<sequence>MAKFTARRSKPELVAPARPTPRETKALSDIDDCYDLRVYSCGIGFFRCRPGGHPTTTPAKAIKAALAEALVYYYPIAGRLREVFQTKKLVVDCTGEGVVFVEASADVGLEEFGNPAPRPPYPCIEELLCDAGDTKVVVDKPLFFVQVTEFIGGGFALAYHVCHNIVDGFGSMQFIRSVTDLARGAQPTVLPVWERHILMARTRPCIIDIDPVYTPVLTGSEYDADAVAKDVMLSTQIESMVHKYFLFSPRDIAHLRGQLVPWILNKPITTFELITAVMWRCRTIALGYEVDIKVWLSFTLNTRGRWKRDLPIPQGYYGNALVHTIVEATVSDLCGRPLGHTVELLHKAKANMSLERMRSMVDMMALLRGRPTLPAQHIYWVTDISHIGYDTLDFGWAECVSSAMPLPRLSSYHTRYKDEYDGESIMVSVLLPMSVMDKFAKEITSWLKKDYGGNYLRSSSL</sequence>
<reference evidence="3" key="2">
    <citation type="submission" date="2020-10" db="EMBL/GenBank/DDBJ databases">
        <authorList>
            <person name="Scholz U."/>
            <person name="Mascher M."/>
            <person name="Fiebig A."/>
        </authorList>
    </citation>
    <scope>NUCLEOTIDE SEQUENCE [LARGE SCALE GENOMIC DNA]</scope>
    <source>
        <strain evidence="3">cv. Morex</strain>
    </source>
</reference>
<dbReference type="InterPro" id="IPR050898">
    <property type="entry name" value="Plant_acyltransferase"/>
</dbReference>
<comment type="similarity">
    <text evidence="1">Belongs to the plant acyltransferase family.</text>
</comment>
<evidence type="ECO:0000256" key="2">
    <source>
        <dbReference type="SAM" id="MobiDB-lite"/>
    </source>
</evidence>
<reference evidence="3" key="3">
    <citation type="submission" date="2022-01" db="UniProtKB">
        <authorList>
            <consortium name="EnsemblPlants"/>
        </authorList>
    </citation>
    <scope>IDENTIFICATION</scope>
    <source>
        <strain evidence="3">subsp. vulgare</strain>
    </source>
</reference>
<accession>A0A8I6YZW3</accession>
<evidence type="ECO:0000313" key="4">
    <source>
        <dbReference type="Proteomes" id="UP000011116"/>
    </source>
</evidence>
<dbReference type="PANTHER" id="PTHR31147:SF54">
    <property type="entry name" value="OS10G0105900 PROTEIN"/>
    <property type="match status" value="1"/>
</dbReference>
<dbReference type="Proteomes" id="UP000011116">
    <property type="component" value="Chromosome 7H"/>
</dbReference>
<dbReference type="EnsemblPlants" id="HORVU.MOREX.r3.7HG0655300.1">
    <property type="protein sequence ID" value="HORVU.MOREX.r3.7HG0655300.1"/>
    <property type="gene ID" value="HORVU.MOREX.r3.7HG0655300"/>
</dbReference>
<evidence type="ECO:0000313" key="3">
    <source>
        <dbReference type="EnsemblPlants" id="HORVU.MOREX.r3.7HG0655300.1"/>
    </source>
</evidence>
<evidence type="ECO:0000256" key="1">
    <source>
        <dbReference type="ARBA" id="ARBA00009861"/>
    </source>
</evidence>
<dbReference type="Gramene" id="HORVU.MOREX.r3.7HG0655300.1">
    <property type="protein sequence ID" value="HORVU.MOREX.r3.7HG0655300.1"/>
    <property type="gene ID" value="HORVU.MOREX.r3.7HG0655300"/>
</dbReference>
<dbReference type="GO" id="GO:0016747">
    <property type="term" value="F:acyltransferase activity, transferring groups other than amino-acyl groups"/>
    <property type="evidence" value="ECO:0007669"/>
    <property type="project" value="UniProtKB-ARBA"/>
</dbReference>
<dbReference type="PANTHER" id="PTHR31147">
    <property type="entry name" value="ACYL TRANSFERASE 4"/>
    <property type="match status" value="1"/>
</dbReference>
<dbReference type="SMR" id="A0A8I6YZW3"/>
<dbReference type="Gene3D" id="3.30.559.10">
    <property type="entry name" value="Chloramphenicol acetyltransferase-like domain"/>
    <property type="match status" value="2"/>
</dbReference>
<name>A0A8I6YZW3_HORVV</name>
<dbReference type="Pfam" id="PF02458">
    <property type="entry name" value="Transferase"/>
    <property type="match status" value="1"/>
</dbReference>
<protein>
    <submittedName>
        <fullName evidence="3">Uncharacterized protein</fullName>
    </submittedName>
</protein>
<proteinExistence type="inferred from homology"/>
<dbReference type="InterPro" id="IPR023213">
    <property type="entry name" value="CAT-like_dom_sf"/>
</dbReference>
<dbReference type="Gramene" id="HORVU.MOREX.r2.7HG0543760.1">
    <property type="protein sequence ID" value="HORVU.MOREX.r2.7HG0543760.1"/>
    <property type="gene ID" value="HORVU.MOREX.r2.7HG0543760"/>
</dbReference>
<reference evidence="4" key="1">
    <citation type="journal article" date="2012" name="Nature">
        <title>A physical, genetic and functional sequence assembly of the barley genome.</title>
        <authorList>
            <consortium name="The International Barley Genome Sequencing Consortium"/>
            <person name="Mayer K.F."/>
            <person name="Waugh R."/>
            <person name="Brown J.W."/>
            <person name="Schulman A."/>
            <person name="Langridge P."/>
            <person name="Platzer M."/>
            <person name="Fincher G.B."/>
            <person name="Muehlbauer G.J."/>
            <person name="Sato K."/>
            <person name="Close T.J."/>
            <person name="Wise R.P."/>
            <person name="Stein N."/>
        </authorList>
    </citation>
    <scope>NUCLEOTIDE SEQUENCE [LARGE SCALE GENOMIC DNA]</scope>
    <source>
        <strain evidence="4">cv. Morex</strain>
    </source>
</reference>
<feature type="region of interest" description="Disordered" evidence="2">
    <location>
        <begin position="1"/>
        <end position="21"/>
    </location>
</feature>
<keyword evidence="4" id="KW-1185">Reference proteome</keyword>
<organism evidence="3 4">
    <name type="scientific">Hordeum vulgare subsp. vulgare</name>
    <name type="common">Domesticated barley</name>
    <dbReference type="NCBI Taxonomy" id="112509"/>
    <lineage>
        <taxon>Eukaryota</taxon>
        <taxon>Viridiplantae</taxon>
        <taxon>Streptophyta</taxon>
        <taxon>Embryophyta</taxon>
        <taxon>Tracheophyta</taxon>
        <taxon>Spermatophyta</taxon>
        <taxon>Magnoliopsida</taxon>
        <taxon>Liliopsida</taxon>
        <taxon>Poales</taxon>
        <taxon>Poaceae</taxon>
        <taxon>BOP clade</taxon>
        <taxon>Pooideae</taxon>
        <taxon>Triticodae</taxon>
        <taxon>Triticeae</taxon>
        <taxon>Hordeinae</taxon>
        <taxon>Hordeum</taxon>
    </lineage>
</organism>